<evidence type="ECO:0000256" key="11">
    <source>
        <dbReference type="PIRSR" id="PIRSR601621-3"/>
    </source>
</evidence>
<dbReference type="GeneID" id="24098422"/>
<evidence type="ECO:0000256" key="4">
    <source>
        <dbReference type="ARBA" id="ARBA00022723"/>
    </source>
</evidence>
<evidence type="ECO:0000313" key="15">
    <source>
        <dbReference type="EMBL" id="CCM03511.1"/>
    </source>
</evidence>
<evidence type="ECO:0000256" key="13">
    <source>
        <dbReference type="RuleBase" id="RU363051"/>
    </source>
</evidence>
<evidence type="ECO:0000256" key="5">
    <source>
        <dbReference type="ARBA" id="ARBA00023002"/>
    </source>
</evidence>
<evidence type="ECO:0000256" key="1">
    <source>
        <dbReference type="ARBA" id="ARBA00006089"/>
    </source>
</evidence>
<comment type="cofactor">
    <cofactor evidence="10">
        <name>heme b</name>
        <dbReference type="ChEBI" id="CHEBI:60344"/>
    </cofactor>
    <text evidence="10">Binds 1 heme b (iron(II)-protoporphyrin IX) group per subunit.</text>
</comment>
<evidence type="ECO:0000259" key="14">
    <source>
        <dbReference type="PROSITE" id="PS50873"/>
    </source>
</evidence>
<keyword evidence="16" id="KW-1185">Reference proteome</keyword>
<keyword evidence="7 12" id="KW-1015">Disulfide bond</keyword>
<keyword evidence="10 13" id="KW-0106">Calcium</keyword>
<dbReference type="EMBL" id="HE797116">
    <property type="protein sequence ID" value="CCM03511.1"/>
    <property type="molecule type" value="Genomic_DNA"/>
</dbReference>
<dbReference type="PANTHER" id="PTHR31356:SF66">
    <property type="entry name" value="CATALASE-PEROXIDASE"/>
    <property type="match status" value="1"/>
</dbReference>
<keyword evidence="2 13" id="KW-0575">Peroxidase</keyword>
<dbReference type="GO" id="GO:0042744">
    <property type="term" value="P:hydrogen peroxide catabolic process"/>
    <property type="evidence" value="ECO:0007669"/>
    <property type="project" value="TreeGrafter"/>
</dbReference>
<dbReference type="GO" id="GO:0034599">
    <property type="term" value="P:cellular response to oxidative stress"/>
    <property type="evidence" value="ECO:0007669"/>
    <property type="project" value="InterPro"/>
</dbReference>
<dbReference type="GO" id="GO:0046872">
    <property type="term" value="F:metal ion binding"/>
    <property type="evidence" value="ECO:0007669"/>
    <property type="project" value="UniProtKB-UniRule"/>
</dbReference>
<evidence type="ECO:0000256" key="12">
    <source>
        <dbReference type="PIRSR" id="PIRSR601621-4"/>
    </source>
</evidence>
<dbReference type="InParanoid" id="J4IAU3"/>
<evidence type="ECO:0000313" key="16">
    <source>
        <dbReference type="Proteomes" id="UP000006352"/>
    </source>
</evidence>
<dbReference type="PROSITE" id="PS00435">
    <property type="entry name" value="PEROXIDASE_1"/>
    <property type="match status" value="1"/>
</dbReference>
<keyword evidence="4 10" id="KW-0479">Metal-binding</keyword>
<feature type="disulfide bond" evidence="12">
    <location>
        <begin position="66"/>
        <end position="169"/>
    </location>
</feature>
<dbReference type="SUPFAM" id="SSF48113">
    <property type="entry name" value="Heme-dependent peroxidases"/>
    <property type="match status" value="1"/>
</dbReference>
<accession>J4IAU3</accession>
<dbReference type="Pfam" id="PF00141">
    <property type="entry name" value="peroxidase"/>
    <property type="match status" value="1"/>
</dbReference>
<dbReference type="Gene3D" id="1.10.520.10">
    <property type="match status" value="1"/>
</dbReference>
<evidence type="ECO:0000256" key="3">
    <source>
        <dbReference type="ARBA" id="ARBA00022617"/>
    </source>
</evidence>
<dbReference type="PRINTS" id="PR00462">
    <property type="entry name" value="LIGNINASE"/>
</dbReference>
<comment type="cofactor">
    <cofactor evidence="10 13">
        <name>Ca(2+)</name>
        <dbReference type="ChEBI" id="CHEBI:29108"/>
    </cofactor>
    <text evidence="10 13">Binds 2 calcium ions per subunit.</text>
</comment>
<feature type="domain" description="Plant heme peroxidase family profile" evidence="14">
    <location>
        <begin position="74"/>
        <end position="266"/>
    </location>
</feature>
<dbReference type="InterPro" id="IPR010255">
    <property type="entry name" value="Haem_peroxidase_sf"/>
</dbReference>
<keyword evidence="6 10" id="KW-0408">Iron</keyword>
<feature type="site" description="Transition state stabilizer" evidence="11">
    <location>
        <position position="75"/>
    </location>
</feature>
<dbReference type="EC" id="1.11.1.-" evidence="13"/>
<feature type="binding site" evidence="10">
    <location>
        <position position="249"/>
    </location>
    <ligand>
        <name>Ca(2+)</name>
        <dbReference type="ChEBI" id="CHEBI:29108"/>
        <label>2</label>
    </ligand>
</feature>
<dbReference type="Proteomes" id="UP000006352">
    <property type="component" value="Unassembled WGS sequence"/>
</dbReference>
<dbReference type="STRING" id="599839.J4IAU3"/>
<evidence type="ECO:0000256" key="2">
    <source>
        <dbReference type="ARBA" id="ARBA00022559"/>
    </source>
</evidence>
<gene>
    <name evidence="15" type="ORF">FIBRA_05645</name>
</gene>
<feature type="binding site" evidence="10">
    <location>
        <position position="80"/>
    </location>
    <ligand>
        <name>Ca(2+)</name>
        <dbReference type="ChEBI" id="CHEBI:29108"/>
        <label>1</label>
    </ligand>
</feature>
<evidence type="ECO:0000256" key="7">
    <source>
        <dbReference type="ARBA" id="ARBA00023157"/>
    </source>
</evidence>
<protein>
    <recommendedName>
        <fullName evidence="13">Peroxidase</fullName>
        <ecNumber evidence="13">1.11.1.-</ecNumber>
    </recommendedName>
</protein>
<proteinExistence type="inferred from homology"/>
<dbReference type="GO" id="GO:0004601">
    <property type="term" value="F:peroxidase activity"/>
    <property type="evidence" value="ECO:0007669"/>
    <property type="project" value="UniProtKB-KW"/>
</dbReference>
<dbReference type="PANTHER" id="PTHR31356">
    <property type="entry name" value="THYLAKOID LUMENAL 29 KDA PROTEIN, CHLOROPLASTIC-RELATED"/>
    <property type="match status" value="1"/>
</dbReference>
<feature type="binding site" evidence="10">
    <location>
        <position position="119"/>
    </location>
    <ligand>
        <name>Ca(2+)</name>
        <dbReference type="ChEBI" id="CHEBI:29108"/>
        <label>1</label>
    </ligand>
</feature>
<dbReference type="InterPro" id="IPR002016">
    <property type="entry name" value="Haem_peroxidase"/>
</dbReference>
<evidence type="ECO:0000256" key="10">
    <source>
        <dbReference type="PIRSR" id="PIRSR601621-2"/>
    </source>
</evidence>
<evidence type="ECO:0000256" key="6">
    <source>
        <dbReference type="ARBA" id="ARBA00023004"/>
    </source>
</evidence>
<feature type="active site" description="Proton acceptor" evidence="9">
    <location>
        <position position="79"/>
    </location>
</feature>
<feature type="binding site" description="axial binding residue" evidence="10">
    <location>
        <position position="224"/>
    </location>
    <ligand>
        <name>heme b</name>
        <dbReference type="ChEBI" id="CHEBI:60344"/>
    </ligand>
    <ligandPart>
        <name>Fe</name>
        <dbReference type="ChEBI" id="CHEBI:18248"/>
    </ligandPart>
</feature>
<organism evidence="15 16">
    <name type="scientific">Fibroporia radiculosa</name>
    <dbReference type="NCBI Taxonomy" id="599839"/>
    <lineage>
        <taxon>Eukaryota</taxon>
        <taxon>Fungi</taxon>
        <taxon>Dikarya</taxon>
        <taxon>Basidiomycota</taxon>
        <taxon>Agaricomycotina</taxon>
        <taxon>Agaricomycetes</taxon>
        <taxon>Polyporales</taxon>
        <taxon>Fibroporiaceae</taxon>
        <taxon>Fibroporia</taxon>
    </lineage>
</organism>
<dbReference type="InterPro" id="IPR001621">
    <property type="entry name" value="Ligninase"/>
</dbReference>
<reference evidence="15 16" key="1">
    <citation type="journal article" date="2012" name="Appl. Environ. Microbiol.">
        <title>Short-read sequencing for genomic analysis of the brown rot fungus Fibroporia radiculosa.</title>
        <authorList>
            <person name="Tang J.D."/>
            <person name="Perkins A.D."/>
            <person name="Sonstegard T.S."/>
            <person name="Schroeder S.G."/>
            <person name="Burgess S.C."/>
            <person name="Diehl S.V."/>
        </authorList>
    </citation>
    <scope>NUCLEOTIDE SEQUENCE [LARGE SCALE GENOMIC DNA]</scope>
    <source>
        <strain evidence="15 16">TFFH 294</strain>
    </source>
</reference>
<comment type="similarity">
    <text evidence="1 13">Belongs to the peroxidase family. Ligninase subfamily.</text>
</comment>
<sequence length="266" mass="27860">MLLAKSKLKLGCGIAGVYLGSLICSALAASTVLELSESYADPAMPGHTPTQILDDMQANVFDGGRCGDQAREAIRLTFHDGIGQSVSLRASGHFGGGGAGECDRQNATSKVKPSSKDGSIIQFASVELADPANEGLDDIVYALKIFADSHDISYGDMVQFAGAVALSNCPGSPRLEFFAGRPKAIAPAPPRLIPSPSDSVEHILARMEDAGLSPEDTVALLAAHSVAVQKTVDPSVSGMPLDSTPEAFDTQFYLEITVVSDNPRHF</sequence>
<feature type="binding site" evidence="10">
    <location>
        <position position="117"/>
    </location>
    <ligand>
        <name>Ca(2+)</name>
        <dbReference type="ChEBI" id="CHEBI:29108"/>
        <label>1</label>
    </ligand>
</feature>
<dbReference type="PROSITE" id="PS50873">
    <property type="entry name" value="PEROXIDASE_4"/>
    <property type="match status" value="1"/>
</dbReference>
<feature type="binding site" evidence="10">
    <location>
        <position position="225"/>
    </location>
    <ligand>
        <name>Ca(2+)</name>
        <dbReference type="ChEBI" id="CHEBI:29108"/>
        <label>2</label>
    </ligand>
</feature>
<dbReference type="AlphaFoldDB" id="J4IAU3"/>
<dbReference type="InterPro" id="IPR044831">
    <property type="entry name" value="Ccp1-like"/>
</dbReference>
<name>J4IAU3_9APHY</name>
<dbReference type="RefSeq" id="XP_012182794.1">
    <property type="nucleotide sequence ID" value="XM_012327404.1"/>
</dbReference>
<keyword evidence="8" id="KW-0325">Glycoprotein</keyword>
<keyword evidence="3 10" id="KW-0349">Heme</keyword>
<evidence type="ECO:0000256" key="8">
    <source>
        <dbReference type="ARBA" id="ARBA00023180"/>
    </source>
</evidence>
<evidence type="ECO:0000256" key="9">
    <source>
        <dbReference type="PIRSR" id="PIRSR601621-1"/>
    </source>
</evidence>
<dbReference type="GO" id="GO:0020037">
    <property type="term" value="F:heme binding"/>
    <property type="evidence" value="ECO:0007669"/>
    <property type="project" value="UniProtKB-UniRule"/>
</dbReference>
<feature type="binding site" evidence="10">
    <location>
        <position position="244"/>
    </location>
    <ligand>
        <name>Ca(2+)</name>
        <dbReference type="ChEBI" id="CHEBI:29108"/>
        <label>2</label>
    </ligand>
</feature>
<feature type="binding site" evidence="10">
    <location>
        <position position="98"/>
    </location>
    <ligand>
        <name>Ca(2+)</name>
        <dbReference type="ChEBI" id="CHEBI:29108"/>
        <label>1</label>
    </ligand>
</feature>
<keyword evidence="5 13" id="KW-0560">Oxidoreductase</keyword>
<dbReference type="InterPro" id="IPR019793">
    <property type="entry name" value="Peroxidases_heam-ligand_BS"/>
</dbReference>
<dbReference type="PRINTS" id="PR00458">
    <property type="entry name" value="PEROXIDASE"/>
</dbReference>
<dbReference type="OrthoDB" id="2113341at2759"/>
<dbReference type="HOGENOM" id="CLU_1045967_0_0_1"/>
<feature type="binding site" evidence="10">
    <location>
        <position position="242"/>
    </location>
    <ligand>
        <name>Ca(2+)</name>
        <dbReference type="ChEBI" id="CHEBI:29108"/>
        <label>2</label>
    </ligand>
</feature>
<dbReference type="GO" id="GO:0000302">
    <property type="term" value="P:response to reactive oxygen species"/>
    <property type="evidence" value="ECO:0007669"/>
    <property type="project" value="TreeGrafter"/>
</dbReference>